<proteinExistence type="predicted"/>
<evidence type="ECO:0000313" key="1">
    <source>
        <dbReference type="EMBL" id="KAH0809356.1"/>
    </source>
</evidence>
<name>A0A8J6H7W7_TENMO</name>
<keyword evidence="2" id="KW-1185">Reference proteome</keyword>
<reference evidence="1" key="2">
    <citation type="submission" date="2021-08" db="EMBL/GenBank/DDBJ databases">
        <authorList>
            <person name="Eriksson T."/>
        </authorList>
    </citation>
    <scope>NUCLEOTIDE SEQUENCE</scope>
    <source>
        <strain evidence="1">Stoneville</strain>
        <tissue evidence="1">Whole head</tissue>
    </source>
</reference>
<gene>
    <name evidence="1" type="ORF">GEV33_013436</name>
</gene>
<organism evidence="1 2">
    <name type="scientific">Tenebrio molitor</name>
    <name type="common">Yellow mealworm beetle</name>
    <dbReference type="NCBI Taxonomy" id="7067"/>
    <lineage>
        <taxon>Eukaryota</taxon>
        <taxon>Metazoa</taxon>
        <taxon>Ecdysozoa</taxon>
        <taxon>Arthropoda</taxon>
        <taxon>Hexapoda</taxon>
        <taxon>Insecta</taxon>
        <taxon>Pterygota</taxon>
        <taxon>Neoptera</taxon>
        <taxon>Endopterygota</taxon>
        <taxon>Coleoptera</taxon>
        <taxon>Polyphaga</taxon>
        <taxon>Cucujiformia</taxon>
        <taxon>Tenebrionidae</taxon>
        <taxon>Tenebrio</taxon>
    </lineage>
</organism>
<evidence type="ECO:0000313" key="2">
    <source>
        <dbReference type="Proteomes" id="UP000719412"/>
    </source>
</evidence>
<comment type="caution">
    <text evidence="1">The sequence shown here is derived from an EMBL/GenBank/DDBJ whole genome shotgun (WGS) entry which is preliminary data.</text>
</comment>
<dbReference type="AlphaFoldDB" id="A0A8J6H7W7"/>
<reference evidence="1" key="1">
    <citation type="journal article" date="2020" name="J Insects Food Feed">
        <title>The yellow mealworm (Tenebrio molitor) genome: a resource for the emerging insects as food and feed industry.</title>
        <authorList>
            <person name="Eriksson T."/>
            <person name="Andere A."/>
            <person name="Kelstrup H."/>
            <person name="Emery V."/>
            <person name="Picard C."/>
        </authorList>
    </citation>
    <scope>NUCLEOTIDE SEQUENCE</scope>
    <source>
        <strain evidence="1">Stoneville</strain>
        <tissue evidence="1">Whole head</tissue>
    </source>
</reference>
<accession>A0A8J6H7W7</accession>
<protein>
    <submittedName>
        <fullName evidence="1">Uncharacterized protein</fullName>
    </submittedName>
</protein>
<sequence>MCRDIHRRWRLLRTIDPDEEQTAEGAGGGIQIIMEAPRTRERKINDVRANRLDASDAAHQLRRAFSGASSDSRRSFLGDRWNAALEITEVSPGRPRIAASLKRPKQIRWMYLIDCWSMWSLSHQDPRRFPVVKNSVSHVYDRTRGMAVHIYKSPSAEWPSGPARREQ</sequence>
<dbReference type="EMBL" id="JABDTM020028189">
    <property type="protein sequence ID" value="KAH0809356.1"/>
    <property type="molecule type" value="Genomic_DNA"/>
</dbReference>
<dbReference type="Proteomes" id="UP000719412">
    <property type="component" value="Unassembled WGS sequence"/>
</dbReference>